<accession>A0ABU8LBX8</accession>
<comment type="caution">
    <text evidence="1">The sequence shown here is derived from an EMBL/GenBank/DDBJ whole genome shotgun (WGS) entry which is preliminary data.</text>
</comment>
<name>A0ABU8LBX8_9MICO</name>
<dbReference type="EMBL" id="JBBDGM010000005">
    <property type="protein sequence ID" value="MEJ1088061.1"/>
    <property type="molecule type" value="Genomic_DNA"/>
</dbReference>
<sequence length="236" mass="24435">MNPSIIFDFDGTLAVGNGPVLAYARYAAEAAADDYLTRVAAELTIYDQGESRFRDGYDVVGTLAREDGVDEITLQAAYQHSRTHLGTDDAPVSPAPGLLDLLQSLDPGIRIILATNAPGEGIPALLESWGLTDRFAATHFTVGKPVGLEPILTAALADGPVLSIGDIFAFDLAPAQALGADTALVGATAHTSPASPTLRGATLADLAPDIHRWAASALGASASPLSTTPHHTSTER</sequence>
<keyword evidence="2" id="KW-1185">Reference proteome</keyword>
<dbReference type="Proteomes" id="UP001371224">
    <property type="component" value="Unassembled WGS sequence"/>
</dbReference>
<protein>
    <submittedName>
        <fullName evidence="1">HAD family hydrolase</fullName>
        <ecNumber evidence="1">3.1.3.-</ecNumber>
    </submittedName>
</protein>
<proteinExistence type="predicted"/>
<keyword evidence="1" id="KW-0378">Hydrolase</keyword>
<dbReference type="EC" id="3.1.3.-" evidence="1"/>
<dbReference type="Pfam" id="PF00702">
    <property type="entry name" value="Hydrolase"/>
    <property type="match status" value="1"/>
</dbReference>
<dbReference type="InterPro" id="IPR023214">
    <property type="entry name" value="HAD_sf"/>
</dbReference>
<reference evidence="1 2" key="1">
    <citation type="submission" date="2024-02" db="EMBL/GenBank/DDBJ databases">
        <authorList>
            <person name="Saticioglu I.B."/>
        </authorList>
    </citation>
    <scope>NUCLEOTIDE SEQUENCE [LARGE SCALE GENOMIC DNA]</scope>
    <source>
        <strain evidence="1 2">Mu-80</strain>
    </source>
</reference>
<dbReference type="Gene3D" id="3.40.50.1000">
    <property type="entry name" value="HAD superfamily/HAD-like"/>
    <property type="match status" value="1"/>
</dbReference>
<organism evidence="1 2">
    <name type="scientific">Microbacterium bandirmense</name>
    <dbReference type="NCBI Taxonomy" id="3122050"/>
    <lineage>
        <taxon>Bacteria</taxon>
        <taxon>Bacillati</taxon>
        <taxon>Actinomycetota</taxon>
        <taxon>Actinomycetes</taxon>
        <taxon>Micrococcales</taxon>
        <taxon>Microbacteriaceae</taxon>
        <taxon>Microbacterium</taxon>
    </lineage>
</organism>
<dbReference type="GO" id="GO:0016787">
    <property type="term" value="F:hydrolase activity"/>
    <property type="evidence" value="ECO:0007669"/>
    <property type="project" value="UniProtKB-KW"/>
</dbReference>
<evidence type="ECO:0000313" key="1">
    <source>
        <dbReference type="EMBL" id="MEJ1088061.1"/>
    </source>
</evidence>
<gene>
    <name evidence="1" type="ORF">WDU99_07000</name>
</gene>
<dbReference type="SUPFAM" id="SSF56784">
    <property type="entry name" value="HAD-like"/>
    <property type="match status" value="1"/>
</dbReference>
<dbReference type="InterPro" id="IPR036412">
    <property type="entry name" value="HAD-like_sf"/>
</dbReference>
<dbReference type="RefSeq" id="WP_337331730.1">
    <property type="nucleotide sequence ID" value="NZ_JBBDGM010000005.1"/>
</dbReference>
<evidence type="ECO:0000313" key="2">
    <source>
        <dbReference type="Proteomes" id="UP001371224"/>
    </source>
</evidence>